<reference evidence="1 2" key="1">
    <citation type="submission" date="2019-09" db="EMBL/GenBank/DDBJ databases">
        <authorList>
            <person name="Chandra G."/>
            <person name="Truman W A."/>
        </authorList>
    </citation>
    <scope>NUCLEOTIDE SEQUENCE [LARGE SCALE GENOMIC DNA]</scope>
    <source>
        <strain evidence="1">PS928</strain>
    </source>
</reference>
<dbReference type="EMBL" id="CABVJF010000037">
    <property type="protein sequence ID" value="VVQ25755.1"/>
    <property type="molecule type" value="Genomic_DNA"/>
</dbReference>
<proteinExistence type="predicted"/>
<evidence type="ECO:0000313" key="2">
    <source>
        <dbReference type="Proteomes" id="UP000381378"/>
    </source>
</evidence>
<name>A0A5E7VTS8_PSEFL</name>
<gene>
    <name evidence="1" type="ORF">PS928_06170</name>
</gene>
<accession>A0A5E7VTS8</accession>
<sequence>MEARQGQNPACPGFGSRQPYPEGQAKTAVIAKSLYRHLEVTNALKALGALLSPAPLRWAAFLLNSWRDSLHRDAYY</sequence>
<protein>
    <submittedName>
        <fullName evidence="1">Uncharacterized protein</fullName>
    </submittedName>
</protein>
<dbReference type="AlphaFoldDB" id="A0A5E7VTS8"/>
<organism evidence="1 2">
    <name type="scientific">Pseudomonas fluorescens</name>
    <dbReference type="NCBI Taxonomy" id="294"/>
    <lineage>
        <taxon>Bacteria</taxon>
        <taxon>Pseudomonadati</taxon>
        <taxon>Pseudomonadota</taxon>
        <taxon>Gammaproteobacteria</taxon>
        <taxon>Pseudomonadales</taxon>
        <taxon>Pseudomonadaceae</taxon>
        <taxon>Pseudomonas</taxon>
    </lineage>
</organism>
<dbReference type="Proteomes" id="UP000381378">
    <property type="component" value="Unassembled WGS sequence"/>
</dbReference>
<evidence type="ECO:0000313" key="1">
    <source>
        <dbReference type="EMBL" id="VVQ25755.1"/>
    </source>
</evidence>